<dbReference type="GeneID" id="83207923"/>
<evidence type="ECO:0000313" key="2">
    <source>
        <dbReference type="EMBL" id="KAJ8663263.1"/>
    </source>
</evidence>
<gene>
    <name evidence="2" type="ORF">O0I10_000501</name>
</gene>
<proteinExistence type="predicted"/>
<dbReference type="AlphaFoldDB" id="A0AAD7Y3S7"/>
<reference evidence="2 3" key="1">
    <citation type="submission" date="2023-03" db="EMBL/GenBank/DDBJ databases">
        <title>Genome sequence of Lichtheimia ornata CBS 291.66.</title>
        <authorList>
            <person name="Mohabir J.T."/>
            <person name="Shea T.P."/>
            <person name="Kurbessoian T."/>
            <person name="Berby B."/>
            <person name="Fontaine J."/>
            <person name="Livny J."/>
            <person name="Gnirke A."/>
            <person name="Stajich J.E."/>
            <person name="Cuomo C.A."/>
        </authorList>
    </citation>
    <scope>NUCLEOTIDE SEQUENCE [LARGE SCALE GENOMIC DNA]</scope>
    <source>
        <strain evidence="2">CBS 291.66</strain>
    </source>
</reference>
<evidence type="ECO:0000256" key="1">
    <source>
        <dbReference type="SAM" id="MobiDB-lite"/>
    </source>
</evidence>
<dbReference type="EMBL" id="JARTCD010000002">
    <property type="protein sequence ID" value="KAJ8663263.1"/>
    <property type="molecule type" value="Genomic_DNA"/>
</dbReference>
<evidence type="ECO:0000313" key="3">
    <source>
        <dbReference type="Proteomes" id="UP001234581"/>
    </source>
</evidence>
<comment type="caution">
    <text evidence="2">The sequence shown here is derived from an EMBL/GenBank/DDBJ whole genome shotgun (WGS) entry which is preliminary data.</text>
</comment>
<accession>A0AAD7Y3S7</accession>
<dbReference type="RefSeq" id="XP_058348175.1">
    <property type="nucleotide sequence ID" value="XM_058480611.1"/>
</dbReference>
<feature type="region of interest" description="Disordered" evidence="1">
    <location>
        <begin position="52"/>
        <end position="85"/>
    </location>
</feature>
<dbReference type="Proteomes" id="UP001234581">
    <property type="component" value="Unassembled WGS sequence"/>
</dbReference>
<protein>
    <submittedName>
        <fullName evidence="2">Uncharacterized protein</fullName>
    </submittedName>
</protein>
<name>A0AAD7Y3S7_9FUNG</name>
<keyword evidence="3" id="KW-1185">Reference proteome</keyword>
<organism evidence="2 3">
    <name type="scientific">Lichtheimia ornata</name>
    <dbReference type="NCBI Taxonomy" id="688661"/>
    <lineage>
        <taxon>Eukaryota</taxon>
        <taxon>Fungi</taxon>
        <taxon>Fungi incertae sedis</taxon>
        <taxon>Mucoromycota</taxon>
        <taxon>Mucoromycotina</taxon>
        <taxon>Mucoromycetes</taxon>
        <taxon>Mucorales</taxon>
        <taxon>Lichtheimiaceae</taxon>
        <taxon>Lichtheimia</taxon>
    </lineage>
</organism>
<sequence>MGLMTKLKTQIDLWKLEKYTKRRHVATPDFEQKDRDFYRHYYQDGVYLHQHQRSAGGGEVRSPPSSPTSNTKGLHRKSTMLGRKSEHIVRCSETYNYS</sequence>